<sequence length="153" mass="16191">MSADLQAIDAQAIASLIPHAGSMSLWDRVLEWDDASIRLSAGRHRDPAHPLRSGDRLRAVHLCEYGAQAMAVHGGLRASRAGGVARPGLLVALRGVALHVARIDDLPGALEGEARLLIDGDNGWQYEFRLLHAGALLAEGRAAVMPAPATQAD</sequence>
<gene>
    <name evidence="1" type="ORF">INQ41_00605</name>
</gene>
<dbReference type="InterPro" id="IPR029069">
    <property type="entry name" value="HotDog_dom_sf"/>
</dbReference>
<accession>A0A7S6UG19</accession>
<protein>
    <submittedName>
        <fullName evidence="1">Phosphotransferase</fullName>
    </submittedName>
</protein>
<name>A0A7S6UG19_9GAMM</name>
<dbReference type="RefSeq" id="WP_193985325.1">
    <property type="nucleotide sequence ID" value="NZ_CP063656.1"/>
</dbReference>
<reference evidence="1 2" key="1">
    <citation type="submission" date="2020-10" db="EMBL/GenBank/DDBJ databases">
        <title>complete genome sequencing of Lysobacter sp. H21R20.</title>
        <authorList>
            <person name="Bae J.-W."/>
            <person name="Lee S.-Y."/>
        </authorList>
    </citation>
    <scope>NUCLEOTIDE SEQUENCE [LARGE SCALE GENOMIC DNA]</scope>
    <source>
        <strain evidence="1 2">H21R20</strain>
    </source>
</reference>
<evidence type="ECO:0000313" key="1">
    <source>
        <dbReference type="EMBL" id="QOW19632.1"/>
    </source>
</evidence>
<evidence type="ECO:0000313" key="2">
    <source>
        <dbReference type="Proteomes" id="UP000594059"/>
    </source>
</evidence>
<dbReference type="KEGG" id="lcic:INQ41_00605"/>
<keyword evidence="1" id="KW-0808">Transferase</keyword>
<dbReference type="SUPFAM" id="SSF54637">
    <property type="entry name" value="Thioesterase/thiol ester dehydrase-isomerase"/>
    <property type="match status" value="1"/>
</dbReference>
<dbReference type="Proteomes" id="UP000594059">
    <property type="component" value="Chromosome"/>
</dbReference>
<dbReference type="Pfam" id="PF22817">
    <property type="entry name" value="ApeP-like"/>
    <property type="match status" value="1"/>
</dbReference>
<proteinExistence type="predicted"/>
<dbReference type="Gene3D" id="3.10.129.10">
    <property type="entry name" value="Hotdog Thioesterase"/>
    <property type="match status" value="1"/>
</dbReference>
<dbReference type="InterPro" id="IPR016776">
    <property type="entry name" value="ApeP-like_dehydratase"/>
</dbReference>
<dbReference type="AlphaFoldDB" id="A0A7S6UG19"/>
<keyword evidence="2" id="KW-1185">Reference proteome</keyword>
<dbReference type="EMBL" id="CP063656">
    <property type="protein sequence ID" value="QOW19632.1"/>
    <property type="molecule type" value="Genomic_DNA"/>
</dbReference>
<dbReference type="GO" id="GO:0016740">
    <property type="term" value="F:transferase activity"/>
    <property type="evidence" value="ECO:0007669"/>
    <property type="project" value="UniProtKB-KW"/>
</dbReference>
<organism evidence="1 2">
    <name type="scientific">Novilysobacter ciconiae</name>
    <dbReference type="NCBI Taxonomy" id="2781022"/>
    <lineage>
        <taxon>Bacteria</taxon>
        <taxon>Pseudomonadati</taxon>
        <taxon>Pseudomonadota</taxon>
        <taxon>Gammaproteobacteria</taxon>
        <taxon>Lysobacterales</taxon>
        <taxon>Lysobacteraceae</taxon>
        <taxon>Novilysobacter</taxon>
    </lineage>
</organism>